<dbReference type="PANTHER" id="PTHR42770:SF11">
    <property type="entry name" value="INNER MEMBRANE TRANSPORT PROTEIN YBAT"/>
    <property type="match status" value="1"/>
</dbReference>
<evidence type="ECO:0000256" key="1">
    <source>
        <dbReference type="ARBA" id="ARBA00004651"/>
    </source>
</evidence>
<evidence type="ECO:0000313" key="7">
    <source>
        <dbReference type="EMBL" id="SCG86837.1"/>
    </source>
</evidence>
<feature type="transmembrane region" description="Helical" evidence="6">
    <location>
        <begin position="122"/>
        <end position="143"/>
    </location>
</feature>
<dbReference type="GeneID" id="30413132"/>
<evidence type="ECO:0000256" key="4">
    <source>
        <dbReference type="ARBA" id="ARBA00022989"/>
    </source>
</evidence>
<keyword evidence="3 6" id="KW-0812">Transmembrane</keyword>
<dbReference type="PANTHER" id="PTHR42770">
    <property type="entry name" value="AMINO ACID TRANSPORTER-RELATED"/>
    <property type="match status" value="1"/>
</dbReference>
<dbReference type="AlphaFoldDB" id="A0A1D3L5D4"/>
<evidence type="ECO:0000313" key="8">
    <source>
        <dbReference type="Proteomes" id="UP000094707"/>
    </source>
</evidence>
<feature type="transmembrane region" description="Helical" evidence="6">
    <location>
        <begin position="155"/>
        <end position="174"/>
    </location>
</feature>
<evidence type="ECO:0000256" key="6">
    <source>
        <dbReference type="SAM" id="Phobius"/>
    </source>
</evidence>
<keyword evidence="4 6" id="KW-1133">Transmembrane helix</keyword>
<dbReference type="Proteomes" id="UP000094707">
    <property type="component" value="Chromosome I"/>
</dbReference>
<feature type="transmembrane region" description="Helical" evidence="6">
    <location>
        <begin position="82"/>
        <end position="102"/>
    </location>
</feature>
<evidence type="ECO:0000256" key="2">
    <source>
        <dbReference type="ARBA" id="ARBA00022475"/>
    </source>
</evidence>
<feature type="transmembrane region" description="Helical" evidence="6">
    <location>
        <begin position="226"/>
        <end position="248"/>
    </location>
</feature>
<feature type="transmembrane region" description="Helical" evidence="6">
    <location>
        <begin position="317"/>
        <end position="338"/>
    </location>
</feature>
<dbReference type="OrthoDB" id="43026at2157"/>
<proteinExistence type="predicted"/>
<sequence length="435" mass="46905">MKKEKNTSTIGLWSAVAIGIGGMIGAGIFSVLGIAAKITGNLVYLSFIFAGVIALLSTYSYAKLSSKYPSAGGPVEFLIRGFGDGILSGGFNFLLYFGYVFVLGVYAEAFGSYAATFLPQELFKIGVDVFAILIILIFTLINFLGPKAVGKSETLIVGIKVSILIVFAVVGLFFIKPSLLTISTQINMGTILTAAALLFLGYEGFGLITNTAEDIENPRKNIPRALYLSVIMVMLIYVLVSISVVGNLSIPTIGKTSDYALAAAAKPFAGSLGFTVMVLAALFSTSSAINATLYGGANVSYLMAKKGELPHFFRRKLWLEGKEGLLITSGLVIALIFFLNLSSIAMMGSAAFLLIYTGVNLAHLKLCNETRAHRSIIYLAILGCMFSFSVLAYYELFHSPLTIVVLAGAVLFSFSFEAMYRKFSRRKFKIRTINH</sequence>
<feature type="transmembrane region" description="Helical" evidence="6">
    <location>
        <begin position="186"/>
        <end position="205"/>
    </location>
</feature>
<dbReference type="RefSeq" id="WP_071907862.1">
    <property type="nucleotide sequence ID" value="NZ_LT607756.1"/>
</dbReference>
<protein>
    <submittedName>
        <fullName evidence="7">Uncharacterized protein</fullName>
    </submittedName>
</protein>
<dbReference type="PATRIC" id="fig|129848.4.peg.2350"/>
<feature type="transmembrane region" description="Helical" evidence="6">
    <location>
        <begin position="376"/>
        <end position="394"/>
    </location>
</feature>
<keyword evidence="2" id="KW-1003">Cell membrane</keyword>
<name>A0A1D3L5D4_9EURY</name>
<evidence type="ECO:0000256" key="3">
    <source>
        <dbReference type="ARBA" id="ARBA00022692"/>
    </source>
</evidence>
<dbReference type="STRING" id="118062.MCBB_2299"/>
<dbReference type="Gene3D" id="1.20.1740.10">
    <property type="entry name" value="Amino acid/polyamine transporter I"/>
    <property type="match status" value="1"/>
</dbReference>
<feature type="transmembrane region" description="Helical" evidence="6">
    <location>
        <begin position="268"/>
        <end position="296"/>
    </location>
</feature>
<dbReference type="Pfam" id="PF13520">
    <property type="entry name" value="AA_permease_2"/>
    <property type="match status" value="1"/>
</dbReference>
<dbReference type="InterPro" id="IPR002293">
    <property type="entry name" value="AA/rel_permease1"/>
</dbReference>
<dbReference type="GO" id="GO:0022857">
    <property type="term" value="F:transmembrane transporter activity"/>
    <property type="evidence" value="ECO:0007669"/>
    <property type="project" value="InterPro"/>
</dbReference>
<keyword evidence="8" id="KW-1185">Reference proteome</keyword>
<feature type="transmembrane region" description="Helical" evidence="6">
    <location>
        <begin position="400"/>
        <end position="420"/>
    </location>
</feature>
<feature type="transmembrane region" description="Helical" evidence="6">
    <location>
        <begin position="42"/>
        <end position="62"/>
    </location>
</feature>
<evidence type="ECO:0000256" key="5">
    <source>
        <dbReference type="ARBA" id="ARBA00023136"/>
    </source>
</evidence>
<feature type="transmembrane region" description="Helical" evidence="6">
    <location>
        <begin position="344"/>
        <end position="364"/>
    </location>
</feature>
<dbReference type="PIRSF" id="PIRSF006060">
    <property type="entry name" value="AA_transporter"/>
    <property type="match status" value="1"/>
</dbReference>
<gene>
    <name evidence="7" type="ORF">MCBB_2299</name>
</gene>
<comment type="subcellular location">
    <subcellularLocation>
        <location evidence="1">Cell membrane</location>
        <topology evidence="1">Multi-pass membrane protein</topology>
    </subcellularLocation>
</comment>
<dbReference type="KEGG" id="mcub:MCBB_2299"/>
<keyword evidence="5 6" id="KW-0472">Membrane</keyword>
<accession>A0A1D3L5D4</accession>
<dbReference type="EMBL" id="LT607756">
    <property type="protein sequence ID" value="SCG86837.1"/>
    <property type="molecule type" value="Genomic_DNA"/>
</dbReference>
<feature type="transmembrane region" description="Helical" evidence="6">
    <location>
        <begin position="12"/>
        <end position="36"/>
    </location>
</feature>
<dbReference type="GO" id="GO:0005886">
    <property type="term" value="C:plasma membrane"/>
    <property type="evidence" value="ECO:0007669"/>
    <property type="project" value="UniProtKB-SubCell"/>
</dbReference>
<dbReference type="InterPro" id="IPR050367">
    <property type="entry name" value="APC_superfamily"/>
</dbReference>
<organism evidence="7 8">
    <name type="scientific">Methanobacterium congolense</name>
    <dbReference type="NCBI Taxonomy" id="118062"/>
    <lineage>
        <taxon>Archaea</taxon>
        <taxon>Methanobacteriati</taxon>
        <taxon>Methanobacteriota</taxon>
        <taxon>Methanomada group</taxon>
        <taxon>Methanobacteria</taxon>
        <taxon>Methanobacteriales</taxon>
        <taxon>Methanobacteriaceae</taxon>
        <taxon>Methanobacterium</taxon>
    </lineage>
</organism>
<reference evidence="7 8" key="1">
    <citation type="submission" date="2016-08" db="EMBL/GenBank/DDBJ databases">
        <authorList>
            <person name="Seilhamer J.J."/>
        </authorList>
    </citation>
    <scope>NUCLEOTIDE SEQUENCE [LARGE SCALE GENOMIC DNA]</scope>
    <source>
        <strain evidence="7">Buetzberg</strain>
    </source>
</reference>